<dbReference type="GO" id="GO:0006646">
    <property type="term" value="P:phosphatidylethanolamine biosynthetic process"/>
    <property type="evidence" value="ECO:0007669"/>
    <property type="project" value="TreeGrafter"/>
</dbReference>
<dbReference type="Gene3D" id="3.90.1200.10">
    <property type="match status" value="1"/>
</dbReference>
<evidence type="ECO:0000256" key="2">
    <source>
        <dbReference type="ARBA" id="ARBA00038211"/>
    </source>
</evidence>
<dbReference type="EC" id="2.7.1.82" evidence="3"/>
<dbReference type="EMBL" id="HG677727">
    <property type="protein sequence ID" value="CDJ44848.1"/>
    <property type="molecule type" value="Genomic_DNA"/>
</dbReference>
<dbReference type="RefSeq" id="XP_013236352.1">
    <property type="nucleotide sequence ID" value="XM_013380898.1"/>
</dbReference>
<dbReference type="OrthoDB" id="348200at2759"/>
<evidence type="ECO:0000256" key="3">
    <source>
        <dbReference type="ARBA" id="ARBA00038874"/>
    </source>
</evidence>
<dbReference type="GeneID" id="25256555"/>
<dbReference type="Proteomes" id="UP000030747">
    <property type="component" value="Unassembled WGS sequence"/>
</dbReference>
<dbReference type="Pfam" id="PF01633">
    <property type="entry name" value="Choline_kinase"/>
    <property type="match status" value="1"/>
</dbReference>
<sequence>SLICEFDSNSKAVSSLWKNIENLLDMCRAESASGNFRIEENLDELENVFLLLKKARGSSPAVLCHGDPLAGNILRMADGSICFIDYEYSGVMERAFDIAGHFIEYAGFECDWGRIPSPAAQRAFIRVYL</sequence>
<dbReference type="PANTHER" id="PTHR22603:SF66">
    <property type="entry name" value="ETHANOLAMINE KINASE"/>
    <property type="match status" value="1"/>
</dbReference>
<reference evidence="4" key="2">
    <citation type="submission" date="2013-10" db="EMBL/GenBank/DDBJ databases">
        <authorList>
            <person name="Aslett M."/>
        </authorList>
    </citation>
    <scope>NUCLEOTIDE SEQUENCE [LARGE SCALE GENOMIC DNA]</scope>
    <source>
        <strain evidence="4">Houghton</strain>
    </source>
</reference>
<organism evidence="4 5">
    <name type="scientific">Eimeria tenella</name>
    <name type="common">Coccidian parasite</name>
    <dbReference type="NCBI Taxonomy" id="5802"/>
    <lineage>
        <taxon>Eukaryota</taxon>
        <taxon>Sar</taxon>
        <taxon>Alveolata</taxon>
        <taxon>Apicomplexa</taxon>
        <taxon>Conoidasida</taxon>
        <taxon>Coccidia</taxon>
        <taxon>Eucoccidiorida</taxon>
        <taxon>Eimeriorina</taxon>
        <taxon>Eimeriidae</taxon>
        <taxon>Eimeria</taxon>
    </lineage>
</organism>
<dbReference type="GO" id="GO:0005737">
    <property type="term" value="C:cytoplasm"/>
    <property type="evidence" value="ECO:0007669"/>
    <property type="project" value="TreeGrafter"/>
</dbReference>
<dbReference type="VEuPathDB" id="ToxoDB:ETH_00037570"/>
<protein>
    <recommendedName>
        <fullName evidence="3">ethanolamine kinase</fullName>
        <ecNumber evidence="3">2.7.1.82</ecNumber>
    </recommendedName>
</protein>
<comment type="pathway">
    <text evidence="1">Phospholipid metabolism; phosphatidylethanolamine biosynthesis; phosphatidylethanolamine from ethanolamine: step 1/3.</text>
</comment>
<gene>
    <name evidence="4" type="ORF">ETH_00037570</name>
</gene>
<evidence type="ECO:0000313" key="4">
    <source>
        <dbReference type="EMBL" id="CDJ44848.1"/>
    </source>
</evidence>
<dbReference type="AlphaFoldDB" id="U6L6L8"/>
<dbReference type="InterPro" id="IPR011009">
    <property type="entry name" value="Kinase-like_dom_sf"/>
</dbReference>
<dbReference type="PANTHER" id="PTHR22603">
    <property type="entry name" value="CHOLINE/ETHANOALAMINE KINASE"/>
    <property type="match status" value="1"/>
</dbReference>
<dbReference type="VEuPathDB" id="ToxoDB:ETH2_0731200"/>
<evidence type="ECO:0000256" key="1">
    <source>
        <dbReference type="ARBA" id="ARBA00037883"/>
    </source>
</evidence>
<reference evidence="4" key="1">
    <citation type="submission" date="2013-10" db="EMBL/GenBank/DDBJ databases">
        <title>Genomic analysis of the causative agents of coccidiosis in chickens.</title>
        <authorList>
            <person name="Reid A.J."/>
            <person name="Blake D."/>
            <person name="Billington K."/>
            <person name="Browne H."/>
            <person name="Dunn M."/>
            <person name="Hung S."/>
            <person name="Kawahara F."/>
            <person name="Miranda-Saavedra D."/>
            <person name="Mourier T."/>
            <person name="Nagra H."/>
            <person name="Otto T.D."/>
            <person name="Rawlings N."/>
            <person name="Sanchez A."/>
            <person name="Sanders M."/>
            <person name="Subramaniam C."/>
            <person name="Tay Y."/>
            <person name="Dear P."/>
            <person name="Doerig C."/>
            <person name="Gruber A."/>
            <person name="Parkinson J."/>
            <person name="Shirley M."/>
            <person name="Wan K.L."/>
            <person name="Berriman M."/>
            <person name="Tomley F."/>
            <person name="Pain A."/>
        </authorList>
    </citation>
    <scope>NUCLEOTIDE SEQUENCE [LARGE SCALE GENOMIC DNA]</scope>
    <source>
        <strain evidence="4">Houghton</strain>
    </source>
</reference>
<dbReference type="SUPFAM" id="SSF56112">
    <property type="entry name" value="Protein kinase-like (PK-like)"/>
    <property type="match status" value="1"/>
</dbReference>
<proteinExistence type="inferred from homology"/>
<name>U6L6L8_EIMTE</name>
<dbReference type="GO" id="GO:0004305">
    <property type="term" value="F:ethanolamine kinase activity"/>
    <property type="evidence" value="ECO:0007669"/>
    <property type="project" value="UniProtKB-EC"/>
</dbReference>
<accession>U6L6L8</accession>
<comment type="similarity">
    <text evidence="2">Belongs to the choline/ethanolamine kinase family.</text>
</comment>
<keyword evidence="5" id="KW-1185">Reference proteome</keyword>
<feature type="non-terminal residue" evidence="4">
    <location>
        <position position="1"/>
    </location>
</feature>
<evidence type="ECO:0000313" key="5">
    <source>
        <dbReference type="Proteomes" id="UP000030747"/>
    </source>
</evidence>
<feature type="non-terminal residue" evidence="4">
    <location>
        <position position="129"/>
    </location>
</feature>